<dbReference type="GO" id="GO:0005697">
    <property type="term" value="C:telomerase holoenzyme complex"/>
    <property type="evidence" value="ECO:0007669"/>
    <property type="project" value="TreeGrafter"/>
</dbReference>
<dbReference type="Pfam" id="PF13271">
    <property type="entry name" value="DUF4062"/>
    <property type="match status" value="1"/>
</dbReference>
<dbReference type="Proteomes" id="UP000559068">
    <property type="component" value="Unassembled WGS sequence"/>
</dbReference>
<name>A0A7K6UGX7_9AVES</name>
<accession>A0A7K6UGX7</accession>
<feature type="domain" description="DUF4062" evidence="1">
    <location>
        <begin position="1"/>
        <end position="76"/>
    </location>
</feature>
<evidence type="ECO:0000259" key="1">
    <source>
        <dbReference type="Pfam" id="PF13271"/>
    </source>
</evidence>
<evidence type="ECO:0000313" key="3">
    <source>
        <dbReference type="Proteomes" id="UP000559068"/>
    </source>
</evidence>
<dbReference type="GO" id="GO:0070034">
    <property type="term" value="F:telomerase RNA binding"/>
    <property type="evidence" value="ECO:0007669"/>
    <property type="project" value="TreeGrafter"/>
</dbReference>
<dbReference type="AlphaFoldDB" id="A0A7K6UGX7"/>
<dbReference type="OrthoDB" id="427368at2759"/>
<protein>
    <submittedName>
        <fullName evidence="2">TEP1 protein</fullName>
    </submittedName>
</protein>
<sequence length="82" mass="8781">SSTFRDMGAERAALGRAVLPRLRALAGPRGLGLQEIDLRWGVQAPDVARQVQLCLEEVTRSDIIIGLLGERYGHAPPGPAPP</sequence>
<gene>
    <name evidence="2" type="primary">Tep1</name>
    <name evidence="2" type="ORF">AEGBEN_R15098</name>
</gene>
<dbReference type="GO" id="GO:0003720">
    <property type="term" value="F:telomerase activity"/>
    <property type="evidence" value="ECO:0007669"/>
    <property type="project" value="TreeGrafter"/>
</dbReference>
<feature type="non-terminal residue" evidence="2">
    <location>
        <position position="1"/>
    </location>
</feature>
<organism evidence="2 3">
    <name type="scientific">Aegotheles bennettii</name>
    <dbReference type="NCBI Taxonomy" id="48278"/>
    <lineage>
        <taxon>Eukaryota</taxon>
        <taxon>Metazoa</taxon>
        <taxon>Chordata</taxon>
        <taxon>Craniata</taxon>
        <taxon>Vertebrata</taxon>
        <taxon>Euteleostomi</taxon>
        <taxon>Archelosauria</taxon>
        <taxon>Archosauria</taxon>
        <taxon>Dinosauria</taxon>
        <taxon>Saurischia</taxon>
        <taxon>Theropoda</taxon>
        <taxon>Coelurosauria</taxon>
        <taxon>Aves</taxon>
        <taxon>Neognathae</taxon>
        <taxon>Neoaves</taxon>
        <taxon>Strisores</taxon>
        <taxon>Caprimulgiformes</taxon>
        <taxon>Aegothelidae</taxon>
        <taxon>Aegotheles</taxon>
    </lineage>
</organism>
<dbReference type="InterPro" id="IPR052652">
    <property type="entry name" value="Telomerase_Complex_Comp"/>
</dbReference>
<reference evidence="2 3" key="1">
    <citation type="submission" date="2019-09" db="EMBL/GenBank/DDBJ databases">
        <title>Bird 10,000 Genomes (B10K) Project - Family phase.</title>
        <authorList>
            <person name="Zhang G."/>
        </authorList>
    </citation>
    <scope>NUCLEOTIDE SEQUENCE [LARGE SCALE GENOMIC DNA]</scope>
    <source>
        <strain evidence="2">B10K-DU-029-76</strain>
        <tissue evidence="2">Heart</tissue>
    </source>
</reference>
<dbReference type="EMBL" id="VZRW01010503">
    <property type="protein sequence ID" value="NWX21375.1"/>
    <property type="molecule type" value="Genomic_DNA"/>
</dbReference>
<feature type="non-terminal residue" evidence="2">
    <location>
        <position position="82"/>
    </location>
</feature>
<dbReference type="PANTHER" id="PTHR44791">
    <property type="entry name" value="TELOMERASE PROTEIN COMPONENT 1 TEP1"/>
    <property type="match status" value="1"/>
</dbReference>
<dbReference type="PANTHER" id="PTHR44791:SF1">
    <property type="entry name" value="TELOMERASE PROTEIN COMPONENT 1"/>
    <property type="match status" value="1"/>
</dbReference>
<dbReference type="InterPro" id="IPR025139">
    <property type="entry name" value="DUF4062"/>
</dbReference>
<comment type="caution">
    <text evidence="2">The sequence shown here is derived from an EMBL/GenBank/DDBJ whole genome shotgun (WGS) entry which is preliminary data.</text>
</comment>
<keyword evidence="3" id="KW-1185">Reference proteome</keyword>
<proteinExistence type="predicted"/>
<evidence type="ECO:0000313" key="2">
    <source>
        <dbReference type="EMBL" id="NWX21375.1"/>
    </source>
</evidence>
<dbReference type="GO" id="GO:0000722">
    <property type="term" value="P:telomere maintenance via recombination"/>
    <property type="evidence" value="ECO:0007669"/>
    <property type="project" value="TreeGrafter"/>
</dbReference>